<dbReference type="InterPro" id="IPR003005">
    <property type="entry name" value="Amphiphysin"/>
</dbReference>
<evidence type="ECO:0000256" key="13">
    <source>
        <dbReference type="ARBA" id="ARBA00023054"/>
    </source>
</evidence>
<dbReference type="InterPro" id="IPR001452">
    <property type="entry name" value="SH3_domain"/>
</dbReference>
<keyword evidence="14" id="KW-0472">Membrane</keyword>
<dbReference type="FunFam" id="2.30.30.40:FF:000029">
    <property type="entry name" value="myc box-dependent-interacting protein 1 isoform X2"/>
    <property type="match status" value="1"/>
</dbReference>
<reference evidence="26" key="1">
    <citation type="submission" date="2023-08" db="EMBL/GenBank/DDBJ databases">
        <title>Pelteobagrus vachellii genome.</title>
        <authorList>
            <person name="Liu H."/>
        </authorList>
    </citation>
    <scope>NUCLEOTIDE SEQUENCE</scope>
    <source>
        <strain evidence="26">PRFRI_2022a</strain>
        <tissue evidence="26">Muscle</tissue>
    </source>
</reference>
<dbReference type="PROSITE" id="PS50002">
    <property type="entry name" value="SH3"/>
    <property type="match status" value="1"/>
</dbReference>
<dbReference type="GO" id="GO:0051649">
    <property type="term" value="P:establishment of localization in cell"/>
    <property type="evidence" value="ECO:0007669"/>
    <property type="project" value="UniProtKB-ARBA"/>
</dbReference>
<dbReference type="GO" id="GO:0048156">
    <property type="term" value="F:tau protein binding"/>
    <property type="evidence" value="ECO:0007669"/>
    <property type="project" value="TreeGrafter"/>
</dbReference>
<dbReference type="PROSITE" id="PS51021">
    <property type="entry name" value="BAR"/>
    <property type="match status" value="1"/>
</dbReference>
<protein>
    <recommendedName>
        <fullName evidence="17">Myc box-dependent-interacting protein 1</fullName>
    </recommendedName>
    <alternativeName>
        <fullName evidence="18">Amphiphysin II</fullName>
    </alternativeName>
    <alternativeName>
        <fullName evidence="20">Amphiphysin-like protein</fullName>
    </alternativeName>
    <alternativeName>
        <fullName evidence="19">Bridging integrator 1</fullName>
    </alternativeName>
</protein>
<evidence type="ECO:0000256" key="6">
    <source>
        <dbReference type="ARBA" id="ARBA00022475"/>
    </source>
</evidence>
<keyword evidence="13 22" id="KW-0175">Coiled coil</keyword>
<dbReference type="InterPro" id="IPR027267">
    <property type="entry name" value="AH/BAR_dom_sf"/>
</dbReference>
<sequence length="477" mass="53007">MAEMAMGKGVSAGKIASNVQKKLTRAQEKVLQKLGKADETKDLAFEEGVINFNKQLAEGSKLQKDLRAYLGAVKAMHESSKRLHECLVDMYEPEWDGKDEMDSVVEDSDLLWTDFHQKLVDHALISMDTYLGQFPDIKARIAKRDRKLVDYDSARHTYAAVNKGKKKEGGIKISKPATLLERATPGWAQGILSAHNIAQTNLTRSQAEEELERAQKVFEDINIDLQEELPSLWNSRVGFYVNTFQSVSGLEEKFHREIGKLSQNMYDGLVKLENQELSSDGNEDTNHTLSPAVPAIPKSPSKLKPAVPPPPKVTPSKDLKQDNIINLFDDASAVGISVTSPTQYDAPVSSNLLDMDLDSLQAATTPVPSASAQNWDSWEAPETTVNTEQPASTAVTTTESTEMPLNFLYKVQAMHDYAANDSDELEMKAGDVVLVVKYDNPDEQDDGWLMGIKESDWIQMKDQGKTGVFPENFTRKI</sequence>
<evidence type="ECO:0000256" key="19">
    <source>
        <dbReference type="ARBA" id="ARBA00080400"/>
    </source>
</evidence>
<dbReference type="SUPFAM" id="SSF50044">
    <property type="entry name" value="SH3-domain"/>
    <property type="match status" value="1"/>
</dbReference>
<feature type="domain" description="BAR" evidence="25">
    <location>
        <begin position="30"/>
        <end position="282"/>
    </location>
</feature>
<evidence type="ECO:0000256" key="16">
    <source>
        <dbReference type="ARBA" id="ARBA00024012"/>
    </source>
</evidence>
<dbReference type="GO" id="GO:0030424">
    <property type="term" value="C:axon"/>
    <property type="evidence" value="ECO:0007669"/>
    <property type="project" value="UniProtKB-ARBA"/>
</dbReference>
<feature type="region of interest" description="Disordered" evidence="23">
    <location>
        <begin position="277"/>
        <end position="318"/>
    </location>
</feature>
<evidence type="ECO:0000313" key="26">
    <source>
        <dbReference type="EMBL" id="KAK2849891.1"/>
    </source>
</evidence>
<keyword evidence="15" id="KW-0539">Nucleus</keyword>
<evidence type="ECO:0000256" key="15">
    <source>
        <dbReference type="ARBA" id="ARBA00023242"/>
    </source>
</evidence>
<dbReference type="InterPro" id="IPR036028">
    <property type="entry name" value="SH3-like_dom_sf"/>
</dbReference>
<keyword evidence="8" id="KW-0597">Phosphoprotein</keyword>
<dbReference type="GO" id="GO:0005768">
    <property type="term" value="C:endosome"/>
    <property type="evidence" value="ECO:0007669"/>
    <property type="project" value="UniProtKB-SubCell"/>
</dbReference>
<dbReference type="SMART" id="SM00721">
    <property type="entry name" value="BAR"/>
    <property type="match status" value="1"/>
</dbReference>
<name>A0AA88N9N5_TACVA</name>
<evidence type="ECO:0000259" key="25">
    <source>
        <dbReference type="PROSITE" id="PS51021"/>
    </source>
</evidence>
<dbReference type="PRINTS" id="PR01251">
    <property type="entry name" value="AMPHIPHYSIN"/>
</dbReference>
<feature type="coiled-coil region" evidence="22">
    <location>
        <begin position="197"/>
        <end position="224"/>
    </location>
</feature>
<evidence type="ECO:0000256" key="2">
    <source>
        <dbReference type="ARBA" id="ARBA00004177"/>
    </source>
</evidence>
<dbReference type="Pfam" id="PF14604">
    <property type="entry name" value="SH3_9"/>
    <property type="match status" value="1"/>
</dbReference>
<evidence type="ECO:0000256" key="9">
    <source>
        <dbReference type="ARBA" id="ARBA00022583"/>
    </source>
</evidence>
<evidence type="ECO:0000256" key="11">
    <source>
        <dbReference type="ARBA" id="ARBA00022782"/>
    </source>
</evidence>
<evidence type="ECO:0000256" key="23">
    <source>
        <dbReference type="SAM" id="MobiDB-lite"/>
    </source>
</evidence>
<gene>
    <name evidence="26" type="ORF">Q7C36_008674</name>
</gene>
<dbReference type="GO" id="GO:0006897">
    <property type="term" value="P:endocytosis"/>
    <property type="evidence" value="ECO:0007669"/>
    <property type="project" value="UniProtKB-KW"/>
</dbReference>
<evidence type="ECO:0000259" key="24">
    <source>
        <dbReference type="PROSITE" id="PS50002"/>
    </source>
</evidence>
<dbReference type="Proteomes" id="UP001187315">
    <property type="component" value="Unassembled WGS sequence"/>
</dbReference>
<dbReference type="AlphaFoldDB" id="A0AA88N9N5"/>
<dbReference type="SUPFAM" id="SSF103657">
    <property type="entry name" value="BAR/IMD domain-like"/>
    <property type="match status" value="1"/>
</dbReference>
<keyword evidence="6" id="KW-1003">Cell membrane</keyword>
<keyword evidence="27" id="KW-1185">Reference proteome</keyword>
<dbReference type="EMBL" id="JAVHJS010000008">
    <property type="protein sequence ID" value="KAK2849891.1"/>
    <property type="molecule type" value="Genomic_DNA"/>
</dbReference>
<dbReference type="Gene3D" id="2.30.30.40">
    <property type="entry name" value="SH3 Domains"/>
    <property type="match status" value="1"/>
</dbReference>
<evidence type="ECO:0000256" key="7">
    <source>
        <dbReference type="ARBA" id="ARBA00022490"/>
    </source>
</evidence>
<dbReference type="Pfam" id="PF03114">
    <property type="entry name" value="BAR"/>
    <property type="match status" value="1"/>
</dbReference>
<evidence type="ECO:0000256" key="1">
    <source>
        <dbReference type="ARBA" id="ARBA00004123"/>
    </source>
</evidence>
<dbReference type="PRINTS" id="PR00452">
    <property type="entry name" value="SH3DOMAIN"/>
</dbReference>
<keyword evidence="9" id="KW-0254">Endocytosis</keyword>
<feature type="domain" description="SH3" evidence="24">
    <location>
        <begin position="406"/>
        <end position="477"/>
    </location>
</feature>
<dbReference type="GO" id="GO:0030154">
    <property type="term" value="P:cell differentiation"/>
    <property type="evidence" value="ECO:0007669"/>
    <property type="project" value="UniProtKB-KW"/>
</dbReference>
<evidence type="ECO:0000256" key="5">
    <source>
        <dbReference type="ARBA" id="ARBA00022473"/>
    </source>
</evidence>
<dbReference type="PANTHER" id="PTHR46514:SF4">
    <property type="entry name" value="MYC BOX-DEPENDENT-INTERACTING PROTEIN 1"/>
    <property type="match status" value="1"/>
</dbReference>
<evidence type="ECO:0000256" key="17">
    <source>
        <dbReference type="ARBA" id="ARBA00069394"/>
    </source>
</evidence>
<keyword evidence="11" id="KW-0221">Differentiation</keyword>
<evidence type="ECO:0000256" key="4">
    <source>
        <dbReference type="ARBA" id="ARBA00022443"/>
    </source>
</evidence>
<evidence type="ECO:0000256" key="14">
    <source>
        <dbReference type="ARBA" id="ARBA00023136"/>
    </source>
</evidence>
<keyword evidence="10" id="KW-0967">Endosome</keyword>
<dbReference type="InterPro" id="IPR004148">
    <property type="entry name" value="BAR_dom"/>
</dbReference>
<evidence type="ECO:0000256" key="18">
    <source>
        <dbReference type="ARBA" id="ARBA00077838"/>
    </source>
</evidence>
<dbReference type="PANTHER" id="PTHR46514">
    <property type="entry name" value="AMPHIPHYSIN"/>
    <property type="match status" value="1"/>
</dbReference>
<comment type="caution">
    <text evidence="26">The sequence shown here is derived from an EMBL/GenBank/DDBJ whole genome shotgun (WGS) entry which is preliminary data.</text>
</comment>
<dbReference type="GO" id="GO:0005634">
    <property type="term" value="C:nucleus"/>
    <property type="evidence" value="ECO:0007669"/>
    <property type="project" value="UniProtKB-SubCell"/>
</dbReference>
<evidence type="ECO:0000256" key="20">
    <source>
        <dbReference type="ARBA" id="ARBA00082834"/>
    </source>
</evidence>
<comment type="subcellular location">
    <subcellularLocation>
        <location evidence="16">Cell membrane</location>
        <location evidence="16">Sarcolemma</location>
        <location evidence="16">T-tubule</location>
    </subcellularLocation>
    <subcellularLocation>
        <location evidence="3">Cytoplasm</location>
    </subcellularLocation>
    <subcellularLocation>
        <location evidence="2">Endosome</location>
    </subcellularLocation>
    <subcellularLocation>
        <location evidence="1">Nucleus</location>
    </subcellularLocation>
</comment>
<keyword evidence="5" id="KW-0217">Developmental protein</keyword>
<dbReference type="GO" id="GO:0030315">
    <property type="term" value="C:T-tubule"/>
    <property type="evidence" value="ECO:0007669"/>
    <property type="project" value="UniProtKB-SubCell"/>
</dbReference>
<dbReference type="GO" id="GO:0005543">
    <property type="term" value="F:phospholipid binding"/>
    <property type="evidence" value="ECO:0007669"/>
    <property type="project" value="TreeGrafter"/>
</dbReference>
<organism evidence="26 27">
    <name type="scientific">Tachysurus vachellii</name>
    <name type="common">Darkbarbel catfish</name>
    <name type="synonym">Pelteobagrus vachellii</name>
    <dbReference type="NCBI Taxonomy" id="175792"/>
    <lineage>
        <taxon>Eukaryota</taxon>
        <taxon>Metazoa</taxon>
        <taxon>Chordata</taxon>
        <taxon>Craniata</taxon>
        <taxon>Vertebrata</taxon>
        <taxon>Euteleostomi</taxon>
        <taxon>Actinopterygii</taxon>
        <taxon>Neopterygii</taxon>
        <taxon>Teleostei</taxon>
        <taxon>Ostariophysi</taxon>
        <taxon>Siluriformes</taxon>
        <taxon>Bagridae</taxon>
        <taxon>Tachysurus</taxon>
    </lineage>
</organism>
<evidence type="ECO:0000256" key="12">
    <source>
        <dbReference type="ARBA" id="ARBA00022990"/>
    </source>
</evidence>
<dbReference type="Gene3D" id="1.20.1270.60">
    <property type="entry name" value="Arfaptin homology (AH) domain/BAR domain"/>
    <property type="match status" value="1"/>
</dbReference>
<keyword evidence="12" id="KW-0007">Acetylation</keyword>
<keyword evidence="7" id="KW-0963">Cytoplasm</keyword>
<dbReference type="SMART" id="SM00326">
    <property type="entry name" value="SH3"/>
    <property type="match status" value="1"/>
</dbReference>
<accession>A0AA88N9N5</accession>
<evidence type="ECO:0000313" key="27">
    <source>
        <dbReference type="Proteomes" id="UP001187315"/>
    </source>
</evidence>
<evidence type="ECO:0000256" key="10">
    <source>
        <dbReference type="ARBA" id="ARBA00022753"/>
    </source>
</evidence>
<dbReference type="GO" id="GO:0008021">
    <property type="term" value="C:synaptic vesicle"/>
    <property type="evidence" value="ECO:0007669"/>
    <property type="project" value="TreeGrafter"/>
</dbReference>
<evidence type="ECO:0000256" key="21">
    <source>
        <dbReference type="PROSITE-ProRule" id="PRU00192"/>
    </source>
</evidence>
<dbReference type="FunFam" id="1.20.1270.60:FF:000013">
    <property type="entry name" value="Amphiphysin isoform 2"/>
    <property type="match status" value="1"/>
</dbReference>
<evidence type="ECO:0000256" key="8">
    <source>
        <dbReference type="ARBA" id="ARBA00022553"/>
    </source>
</evidence>
<evidence type="ECO:0000256" key="3">
    <source>
        <dbReference type="ARBA" id="ARBA00004496"/>
    </source>
</evidence>
<evidence type="ECO:0000256" key="22">
    <source>
        <dbReference type="SAM" id="Coils"/>
    </source>
</evidence>
<keyword evidence="4 21" id="KW-0728">SH3 domain</keyword>
<proteinExistence type="predicted"/>